<organism evidence="1 2">
    <name type="scientific">Boeremia exigua</name>
    <dbReference type="NCBI Taxonomy" id="749465"/>
    <lineage>
        <taxon>Eukaryota</taxon>
        <taxon>Fungi</taxon>
        <taxon>Dikarya</taxon>
        <taxon>Ascomycota</taxon>
        <taxon>Pezizomycotina</taxon>
        <taxon>Dothideomycetes</taxon>
        <taxon>Pleosporomycetidae</taxon>
        <taxon>Pleosporales</taxon>
        <taxon>Pleosporineae</taxon>
        <taxon>Didymellaceae</taxon>
        <taxon>Boeremia</taxon>
    </lineage>
</organism>
<keyword evidence="2" id="KW-1185">Reference proteome</keyword>
<proteinExistence type="predicted"/>
<dbReference type="EMBL" id="JAPHNI010000415">
    <property type="protein sequence ID" value="KAJ8111334.1"/>
    <property type="molecule type" value="Genomic_DNA"/>
</dbReference>
<accession>A0ACC2I837</accession>
<protein>
    <submittedName>
        <fullName evidence="1">Uncharacterized protein</fullName>
    </submittedName>
</protein>
<evidence type="ECO:0000313" key="2">
    <source>
        <dbReference type="Proteomes" id="UP001153331"/>
    </source>
</evidence>
<evidence type="ECO:0000313" key="1">
    <source>
        <dbReference type="EMBL" id="KAJ8111334.1"/>
    </source>
</evidence>
<name>A0ACC2I837_9PLEO</name>
<dbReference type="Proteomes" id="UP001153331">
    <property type="component" value="Unassembled WGS sequence"/>
</dbReference>
<sequence length="380" mass="42938">MAPTLTGHANESGVESDDTSQESQSSSSSPASIKDGYKPEQSETGMDFSFGDHINMCDYAVGFTTTAKRHDPPEPFNAENATKKPCRSAKTTTLLQEISTSDPPLPGYSASDQTITLVVTSTIRTGARSGPQLVIFNNSMVAKIYDPLCYNPTDDSDVVGRATEAYSCEAAAYRHLQQHPEISDIVPTFYGTWSFDLSVCISHNGLITLQSRQVHFILIEYIQGPSMDKINPHEISEHARLVILKQCIDAEIRILHTGLEHRDYVPRNIILLGSDYETPRVQVKVIDFNFCELLVHPGYPDQRFAQKTISSFNRWAPKLVNPVMRYFGNLDDFADLGWCSEDRYTTKKWMWKTFGNDCRYRSVRWDPDKPRSLPRYVDKD</sequence>
<comment type="caution">
    <text evidence="1">The sequence shown here is derived from an EMBL/GenBank/DDBJ whole genome shotgun (WGS) entry which is preliminary data.</text>
</comment>
<reference evidence="1" key="1">
    <citation type="submission" date="2022-11" db="EMBL/GenBank/DDBJ databases">
        <title>Genome Sequence of Boeremia exigua.</title>
        <authorList>
            <person name="Buettner E."/>
        </authorList>
    </citation>
    <scope>NUCLEOTIDE SEQUENCE</scope>
    <source>
        <strain evidence="1">CU02</strain>
    </source>
</reference>
<gene>
    <name evidence="1" type="ORF">OPT61_g6043</name>
</gene>